<evidence type="ECO:0000313" key="2">
    <source>
        <dbReference type="Proteomes" id="UP000018850"/>
    </source>
</evidence>
<comment type="caution">
    <text evidence="1">The sequence shown here is derived from an EMBL/GenBank/DDBJ whole genome shotgun (WGS) entry which is preliminary data.</text>
</comment>
<dbReference type="AlphaFoldDB" id="W2UQA1"/>
<gene>
    <name evidence="1" type="ORF">P278_09660</name>
</gene>
<proteinExistence type="predicted"/>
<dbReference type="SUPFAM" id="SSF53448">
    <property type="entry name" value="Nucleotide-diphospho-sugar transferases"/>
    <property type="match status" value="1"/>
</dbReference>
<name>W2UQA1_9FLAO</name>
<keyword evidence="2" id="KW-1185">Reference proteome</keyword>
<dbReference type="PATRIC" id="fig|1286632.3.peg.963"/>
<reference evidence="1 2" key="2">
    <citation type="journal article" date="2016" name="Genome Announc.">
        <title>Draft Genome Sequence of Zhouia amylolytica AD3, Isolated from Tidal Flat Sediment.</title>
        <authorList>
            <person name="Jia B."/>
            <person name="Jin H.M."/>
            <person name="Lee H.J."/>
            <person name="Jeon C.O."/>
        </authorList>
    </citation>
    <scope>NUCLEOTIDE SEQUENCE [LARGE SCALE GENOMIC DNA]</scope>
    <source>
        <strain evidence="1 2">AD3</strain>
    </source>
</reference>
<protein>
    <recommendedName>
        <fullName evidence="3">Galactosyltransferase C-terminal domain-containing protein</fullName>
    </recommendedName>
</protein>
<dbReference type="RefSeq" id="WP_038263189.1">
    <property type="nucleotide sequence ID" value="NZ_AYXY01000018.1"/>
</dbReference>
<dbReference type="eggNOG" id="COG1215">
    <property type="taxonomic scope" value="Bacteria"/>
</dbReference>
<dbReference type="InterPro" id="IPR029044">
    <property type="entry name" value="Nucleotide-diphossugar_trans"/>
</dbReference>
<sequence length="237" mass="28224">MKLFNLYNVTFLFYVQIDSQDRKDNLKLVLNHLTRYFETNIIIIEASSNRYLSDEFVMSYEVDYQFIKDVGEVFHTTKYRNLLLKQCKSPYFFICDADILVNPMGIIDCLQHMSQSKNPILVYPYNGHFFDVPLEFRKKYETKENFTDLENSESSFKLWFKYSLGGIFGGRIVDFPDKSLENENIYGWGPDDKERYYRLRNAGFDVYRANYPLYHLFHSRNANSKPPNFGLPILDWT</sequence>
<dbReference type="Proteomes" id="UP000018850">
    <property type="component" value="Unassembled WGS sequence"/>
</dbReference>
<dbReference type="EMBL" id="AYXY01000018">
    <property type="protein sequence ID" value="ETN96139.1"/>
    <property type="molecule type" value="Genomic_DNA"/>
</dbReference>
<evidence type="ECO:0000313" key="1">
    <source>
        <dbReference type="EMBL" id="ETN96139.1"/>
    </source>
</evidence>
<evidence type="ECO:0008006" key="3">
    <source>
        <dbReference type="Google" id="ProtNLM"/>
    </source>
</evidence>
<organism evidence="1 2">
    <name type="scientific">Zhouia amylolytica AD3</name>
    <dbReference type="NCBI Taxonomy" id="1286632"/>
    <lineage>
        <taxon>Bacteria</taxon>
        <taxon>Pseudomonadati</taxon>
        <taxon>Bacteroidota</taxon>
        <taxon>Flavobacteriia</taxon>
        <taxon>Flavobacteriales</taxon>
        <taxon>Flavobacteriaceae</taxon>
        <taxon>Zhouia</taxon>
    </lineage>
</organism>
<accession>W2UQA1</accession>
<dbReference type="Gene3D" id="3.90.550.10">
    <property type="entry name" value="Spore Coat Polysaccharide Biosynthesis Protein SpsA, Chain A"/>
    <property type="match status" value="1"/>
</dbReference>
<reference evidence="2" key="1">
    <citation type="submission" date="2013-11" db="EMBL/GenBank/DDBJ databases">
        <title>Draft genome sequence from a member of Zhouia, isolated tidal flat.</title>
        <authorList>
            <person name="Jin H."/>
            <person name="Jeon C.O."/>
        </authorList>
    </citation>
    <scope>NUCLEOTIDE SEQUENCE [LARGE SCALE GENOMIC DNA]</scope>
    <source>
        <strain evidence="2">AD3</strain>
    </source>
</reference>